<evidence type="ECO:0000313" key="2">
    <source>
        <dbReference type="Proteomes" id="UP000199158"/>
    </source>
</evidence>
<accession>A0A1H7ZA35</accession>
<dbReference type="InterPro" id="IPR036928">
    <property type="entry name" value="AS_sf"/>
</dbReference>
<sequence length="356" mass="38928">MTKLEKAMQLAQANLGRSVVRINATAQQEQFQKQKEYSIFGVKNTEDIPDSLINKLRQNEHFLFLTIDKMADLGRSVDIDLVNPLTYRCMTGSTSGGCVNILKGITDLCIGTDGGGSVLAPALSTNLYSFMGKGVGLMLKNGSLSTDGLPFAPGVGVISTRLNPIRKAIQALTGRAFTKTNESIRIMTPASGCMMLPTGEDAHTVLQPILSQLPKQFIIQEHTFADCYNRTALVEEINRLIAADVADLFLTLEGPIDVYSYDETIPKKFEGPLPETLCANASKSFVKAVNICGCSGFTIPHSRLATGFVVTCPCGWEKADMGYTLACELEKLVSLPAIFEKYFINREKYVTPNRFK</sequence>
<evidence type="ECO:0008006" key="3">
    <source>
        <dbReference type="Google" id="ProtNLM"/>
    </source>
</evidence>
<protein>
    <recommendedName>
        <fullName evidence="3">Amidase</fullName>
    </recommendedName>
</protein>
<dbReference type="STRING" id="474960.SAMN05216180_0545"/>
<evidence type="ECO:0000313" key="1">
    <source>
        <dbReference type="EMBL" id="SEM55412.1"/>
    </source>
</evidence>
<dbReference type="AlphaFoldDB" id="A0A1H7ZA35"/>
<dbReference type="SUPFAM" id="SSF75304">
    <property type="entry name" value="Amidase signature (AS) enzymes"/>
    <property type="match status" value="1"/>
</dbReference>
<dbReference type="RefSeq" id="WP_092751384.1">
    <property type="nucleotide sequence ID" value="NZ_FOCG01000001.1"/>
</dbReference>
<proteinExistence type="predicted"/>
<keyword evidence="2" id="KW-1185">Reference proteome</keyword>
<dbReference type="Gene3D" id="3.90.1300.10">
    <property type="entry name" value="Amidase signature (AS) domain"/>
    <property type="match status" value="1"/>
</dbReference>
<gene>
    <name evidence="1" type="ORF">SAMN05216180_0545</name>
</gene>
<name>A0A1H7ZA35_9FIRM</name>
<organism evidence="1 2">
    <name type="scientific">Hydrogenoanaerobacterium saccharovorans</name>
    <dbReference type="NCBI Taxonomy" id="474960"/>
    <lineage>
        <taxon>Bacteria</taxon>
        <taxon>Bacillati</taxon>
        <taxon>Bacillota</taxon>
        <taxon>Clostridia</taxon>
        <taxon>Eubacteriales</taxon>
        <taxon>Oscillospiraceae</taxon>
        <taxon>Hydrogenoanaerobacterium</taxon>
    </lineage>
</organism>
<dbReference type="EMBL" id="FOCG01000001">
    <property type="protein sequence ID" value="SEM55412.1"/>
    <property type="molecule type" value="Genomic_DNA"/>
</dbReference>
<dbReference type="Proteomes" id="UP000199158">
    <property type="component" value="Unassembled WGS sequence"/>
</dbReference>
<dbReference type="OrthoDB" id="3194737at2"/>
<reference evidence="1 2" key="1">
    <citation type="submission" date="2016-10" db="EMBL/GenBank/DDBJ databases">
        <authorList>
            <person name="de Groot N.N."/>
        </authorList>
    </citation>
    <scope>NUCLEOTIDE SEQUENCE [LARGE SCALE GENOMIC DNA]</scope>
    <source>
        <strain evidence="1 2">CGMCC 1.5070</strain>
    </source>
</reference>